<dbReference type="EMBL" id="RQFM01000031">
    <property type="protein sequence ID" value="TGK79253.1"/>
    <property type="molecule type" value="Genomic_DNA"/>
</dbReference>
<organism evidence="1 3">
    <name type="scientific">Leptospira bourretii</name>
    <dbReference type="NCBI Taxonomy" id="2484962"/>
    <lineage>
        <taxon>Bacteria</taxon>
        <taxon>Pseudomonadati</taxon>
        <taxon>Spirochaetota</taxon>
        <taxon>Spirochaetia</taxon>
        <taxon>Leptospirales</taxon>
        <taxon>Leptospiraceae</taxon>
        <taxon>Leptospira</taxon>
    </lineage>
</organism>
<reference evidence="2" key="1">
    <citation type="submission" date="2018-10" db="EMBL/GenBank/DDBJ databases">
        <authorList>
            <person name="Vincent A.T."/>
            <person name="Schiettekatte O."/>
            <person name="Bourhy P."/>
            <person name="Veyrier F.J."/>
            <person name="Picardeau M."/>
        </authorList>
    </citation>
    <scope>NUCLEOTIDE SEQUENCE</scope>
    <source>
        <strain evidence="2">201800281</strain>
    </source>
</reference>
<dbReference type="Proteomes" id="UP000297394">
    <property type="component" value="Unassembled WGS sequence"/>
</dbReference>
<dbReference type="RefSeq" id="WP_135674862.1">
    <property type="nucleotide sequence ID" value="NZ_RQFL01000008.1"/>
</dbReference>
<keyword evidence="4" id="KW-1185">Reference proteome</keyword>
<accession>A0A4R9IQT8</accession>
<evidence type="ECO:0000313" key="1">
    <source>
        <dbReference type="EMBL" id="TGK79253.1"/>
    </source>
</evidence>
<comment type="caution">
    <text evidence="1">The sequence shown here is derived from an EMBL/GenBank/DDBJ whole genome shotgun (WGS) entry which is preliminary data.</text>
</comment>
<evidence type="ECO:0008006" key="5">
    <source>
        <dbReference type="Google" id="ProtNLM"/>
    </source>
</evidence>
<reference evidence="1 3" key="2">
    <citation type="journal article" date="2019" name="PLoS Negl. Trop. Dis.">
        <title>Revisiting the worldwide diversity of Leptospira species in the environment.</title>
        <authorList>
            <person name="Vincent A.T."/>
            <person name="Schiettekatte O."/>
            <person name="Bourhy P."/>
            <person name="Veyrier F.J."/>
            <person name="Picardeau M."/>
        </authorList>
    </citation>
    <scope>NUCLEOTIDE SEQUENCE [LARGE SCALE GENOMIC DNA]</scope>
    <source>
        <strain evidence="1 3">201800280</strain>
        <strain evidence="2">201800281</strain>
    </source>
</reference>
<protein>
    <recommendedName>
        <fullName evidence="5">DUF3102 domain-containing protein</fullName>
    </recommendedName>
</protein>
<gene>
    <name evidence="1" type="ORF">EHQ23_19555</name>
    <name evidence="2" type="ORF">EHQ26_03260</name>
</gene>
<proteinExistence type="predicted"/>
<evidence type="ECO:0000313" key="3">
    <source>
        <dbReference type="Proteomes" id="UP000297394"/>
    </source>
</evidence>
<evidence type="ECO:0000313" key="2">
    <source>
        <dbReference type="EMBL" id="TGK94366.1"/>
    </source>
</evidence>
<dbReference type="AlphaFoldDB" id="A0A4R9IQT8"/>
<evidence type="ECO:0000313" key="4">
    <source>
        <dbReference type="Proteomes" id="UP000297918"/>
    </source>
</evidence>
<dbReference type="Proteomes" id="UP000297918">
    <property type="component" value="Unassembled WGS sequence"/>
</dbReference>
<name>A0A4R9IQT8_9LEPT</name>
<dbReference type="EMBL" id="RQFL01000008">
    <property type="protein sequence ID" value="TGK94366.1"/>
    <property type="molecule type" value="Genomic_DNA"/>
</dbReference>
<sequence>MSKKEKRLSAFDEVRPGGEERNIVELDKDADLIKLRDLHRSTIGAAMNTIRNAILTGEELARIKSNLGHGKFLPYIESNKEFIGFDKRMASNYIRFYENRETVKNAKSIREALKQIADLNKSEKEINPAEIQNDEPKKIYQRFKSGNSISSKEKKILKEYLISEKERVLLAAKVKISQLEKDLNKI</sequence>